<dbReference type="GO" id="GO:0008270">
    <property type="term" value="F:zinc ion binding"/>
    <property type="evidence" value="ECO:0007669"/>
    <property type="project" value="UniProtKB-KW"/>
</dbReference>
<dbReference type="InterPro" id="IPR051061">
    <property type="entry name" value="Zinc_finger_trans_reg"/>
</dbReference>
<sequence>MAHFLPPDAELAFLAQDDPFAQLYPSNSCQSPPAPSIVYSEPMQQFSHMPTFSQMGSTSMYSAPVEYMPATDSPYPPQACWPSQSPLLRASATFSSYPPLTGINPDPALLQDTGFPPYYSGATHLSRPHSPCSSITGGLGVPSTGDPSPPSSRSSSPSSSDLGEYGIVDMDGSWRCAYPGCTSKAVFTRGCDLRKHFKRHTKSFFCQHPGCPQSTGGGFSSKKDLARHEARHNPEVHCDWEGCDRLFSRVDNMRDHVKRIHLKGGRSAPLSRTHSP</sequence>
<feature type="region of interest" description="Disordered" evidence="2">
    <location>
        <begin position="129"/>
        <end position="162"/>
    </location>
</feature>
<evidence type="ECO:0000256" key="1">
    <source>
        <dbReference type="PROSITE-ProRule" id="PRU00042"/>
    </source>
</evidence>
<keyword evidence="5" id="KW-1185">Reference proteome</keyword>
<evidence type="ECO:0000313" key="4">
    <source>
        <dbReference type="EMBL" id="KAF2751672.1"/>
    </source>
</evidence>
<dbReference type="GO" id="GO:0006357">
    <property type="term" value="P:regulation of transcription by RNA polymerase II"/>
    <property type="evidence" value="ECO:0007669"/>
    <property type="project" value="TreeGrafter"/>
</dbReference>
<organism evidence="4 5">
    <name type="scientific">Sporormia fimetaria CBS 119925</name>
    <dbReference type="NCBI Taxonomy" id="1340428"/>
    <lineage>
        <taxon>Eukaryota</taxon>
        <taxon>Fungi</taxon>
        <taxon>Dikarya</taxon>
        <taxon>Ascomycota</taxon>
        <taxon>Pezizomycotina</taxon>
        <taxon>Dothideomycetes</taxon>
        <taxon>Pleosporomycetidae</taxon>
        <taxon>Pleosporales</taxon>
        <taxon>Sporormiaceae</taxon>
        <taxon>Sporormia</taxon>
    </lineage>
</organism>
<keyword evidence="1" id="KW-0479">Metal-binding</keyword>
<dbReference type="OrthoDB" id="654211at2759"/>
<dbReference type="GO" id="GO:0005634">
    <property type="term" value="C:nucleus"/>
    <property type="evidence" value="ECO:0007669"/>
    <property type="project" value="TreeGrafter"/>
</dbReference>
<feature type="compositionally biased region" description="Low complexity" evidence="2">
    <location>
        <begin position="151"/>
        <end position="160"/>
    </location>
</feature>
<protein>
    <submittedName>
        <fullName evidence="4">C2H2 type zinc finger domain-containing protein</fullName>
    </submittedName>
</protein>
<dbReference type="PROSITE" id="PS00028">
    <property type="entry name" value="ZINC_FINGER_C2H2_1"/>
    <property type="match status" value="1"/>
</dbReference>
<evidence type="ECO:0000256" key="2">
    <source>
        <dbReference type="SAM" id="MobiDB-lite"/>
    </source>
</evidence>
<dbReference type="PANTHER" id="PTHR46179:SF19">
    <property type="entry name" value="C2H2 FINGER DOMAIN TRANSCRIPTION FACTOR (EUROFUNG)-RELATED"/>
    <property type="match status" value="1"/>
</dbReference>
<reference evidence="4" key="1">
    <citation type="journal article" date="2020" name="Stud. Mycol.">
        <title>101 Dothideomycetes genomes: a test case for predicting lifestyles and emergence of pathogens.</title>
        <authorList>
            <person name="Haridas S."/>
            <person name="Albert R."/>
            <person name="Binder M."/>
            <person name="Bloem J."/>
            <person name="Labutti K."/>
            <person name="Salamov A."/>
            <person name="Andreopoulos B."/>
            <person name="Baker S."/>
            <person name="Barry K."/>
            <person name="Bills G."/>
            <person name="Bluhm B."/>
            <person name="Cannon C."/>
            <person name="Castanera R."/>
            <person name="Culley D."/>
            <person name="Daum C."/>
            <person name="Ezra D."/>
            <person name="Gonzalez J."/>
            <person name="Henrissat B."/>
            <person name="Kuo A."/>
            <person name="Liang C."/>
            <person name="Lipzen A."/>
            <person name="Lutzoni F."/>
            <person name="Magnuson J."/>
            <person name="Mondo S."/>
            <person name="Nolan M."/>
            <person name="Ohm R."/>
            <person name="Pangilinan J."/>
            <person name="Park H.-J."/>
            <person name="Ramirez L."/>
            <person name="Alfaro M."/>
            <person name="Sun H."/>
            <person name="Tritt A."/>
            <person name="Yoshinaga Y."/>
            <person name="Zwiers L.-H."/>
            <person name="Turgeon B."/>
            <person name="Goodwin S."/>
            <person name="Spatafora J."/>
            <person name="Crous P."/>
            <person name="Grigoriev I."/>
        </authorList>
    </citation>
    <scope>NUCLEOTIDE SEQUENCE</scope>
    <source>
        <strain evidence="4">CBS 119925</strain>
    </source>
</reference>
<dbReference type="Gene3D" id="3.30.160.60">
    <property type="entry name" value="Classic Zinc Finger"/>
    <property type="match status" value="1"/>
</dbReference>
<gene>
    <name evidence="4" type="ORF">M011DRAFT_394323</name>
</gene>
<name>A0A6A6VM25_9PLEO</name>
<dbReference type="SMART" id="SM00355">
    <property type="entry name" value="ZnF_C2H2"/>
    <property type="match status" value="3"/>
</dbReference>
<dbReference type="AlphaFoldDB" id="A0A6A6VM25"/>
<accession>A0A6A6VM25</accession>
<keyword evidence="1" id="KW-0862">Zinc</keyword>
<evidence type="ECO:0000313" key="5">
    <source>
        <dbReference type="Proteomes" id="UP000799440"/>
    </source>
</evidence>
<keyword evidence="1" id="KW-0863">Zinc-finger</keyword>
<dbReference type="InterPro" id="IPR036236">
    <property type="entry name" value="Znf_C2H2_sf"/>
</dbReference>
<feature type="domain" description="C2H2-type" evidence="3">
    <location>
        <begin position="236"/>
        <end position="261"/>
    </location>
</feature>
<dbReference type="PANTHER" id="PTHR46179">
    <property type="entry name" value="ZINC FINGER PROTEIN"/>
    <property type="match status" value="1"/>
</dbReference>
<dbReference type="PROSITE" id="PS50157">
    <property type="entry name" value="ZINC_FINGER_C2H2_2"/>
    <property type="match status" value="1"/>
</dbReference>
<dbReference type="Proteomes" id="UP000799440">
    <property type="component" value="Unassembled WGS sequence"/>
</dbReference>
<evidence type="ECO:0000259" key="3">
    <source>
        <dbReference type="PROSITE" id="PS50157"/>
    </source>
</evidence>
<dbReference type="EMBL" id="MU006561">
    <property type="protein sequence ID" value="KAF2751672.1"/>
    <property type="molecule type" value="Genomic_DNA"/>
</dbReference>
<dbReference type="SUPFAM" id="SSF57667">
    <property type="entry name" value="beta-beta-alpha zinc fingers"/>
    <property type="match status" value="1"/>
</dbReference>
<dbReference type="InterPro" id="IPR013087">
    <property type="entry name" value="Znf_C2H2_type"/>
</dbReference>
<proteinExistence type="predicted"/>